<evidence type="ECO:0000256" key="1">
    <source>
        <dbReference type="ARBA" id="ARBA00004417"/>
    </source>
</evidence>
<dbReference type="GO" id="GO:0005886">
    <property type="term" value="C:plasma membrane"/>
    <property type="evidence" value="ECO:0007669"/>
    <property type="project" value="UniProtKB-SubCell"/>
</dbReference>
<evidence type="ECO:0000256" key="2">
    <source>
        <dbReference type="ARBA" id="ARBA00005417"/>
    </source>
</evidence>
<dbReference type="RefSeq" id="WP_244377746.1">
    <property type="nucleotide sequence ID" value="NZ_CP083239.1"/>
</dbReference>
<sequence length="341" mass="36984">MNAPLPHATPPAEAVMEAIDLAQSYEVSRGVFAKSATVKAVAGISFRLAPRSTLAVVGESGSGKSTLARMLTLIERPGAGSLRLDDVDVAEADARTLRRYRGEVQMVFQNPFGSLNPRQTIGKAIEEPLLVNTLLSAAERRARALDMMSRVGLRPEHHGRYPHMFSGGQRQRIAIARALVLRPKILVLDEPVSALDVSVRAQVLNLLVELQQQLGVAYVFVSHDLGVVRHMADEVLVMYLGRAVEHGPRDAIFDTPLHPYTRALLSATPVADPEAKKERIVLEGELPSPFNPPRGCPFNPRCPLVVERCRVEMPPLATKGAQRVACWVTGADAPAAGQALT</sequence>
<keyword evidence="4" id="KW-0547">Nucleotide-binding</keyword>
<proteinExistence type="inferred from homology"/>
<dbReference type="SUPFAM" id="SSF52540">
    <property type="entry name" value="P-loop containing nucleoside triphosphate hydrolases"/>
    <property type="match status" value="1"/>
</dbReference>
<evidence type="ECO:0000313" key="7">
    <source>
        <dbReference type="EMBL" id="UOK70975.1"/>
    </source>
</evidence>
<dbReference type="PANTHER" id="PTHR43776">
    <property type="entry name" value="TRANSPORT ATP-BINDING PROTEIN"/>
    <property type="match status" value="1"/>
</dbReference>
<protein>
    <submittedName>
        <fullName evidence="7">Dipeptide ABC transporter ATP-binding protein</fullName>
    </submittedName>
</protein>
<evidence type="ECO:0000256" key="4">
    <source>
        <dbReference type="ARBA" id="ARBA00022741"/>
    </source>
</evidence>
<keyword evidence="3" id="KW-0813">Transport</keyword>
<evidence type="ECO:0000256" key="3">
    <source>
        <dbReference type="ARBA" id="ARBA00022448"/>
    </source>
</evidence>
<reference evidence="7" key="1">
    <citation type="submission" date="2021-09" db="EMBL/GenBank/DDBJ databases">
        <title>Network and meta-omics reveal the key degrader and cooperation patterns in an efficient 1,4-dioxane-degrading microbial community.</title>
        <authorList>
            <person name="Dai C."/>
        </authorList>
    </citation>
    <scope>NUCLEOTIDE SEQUENCE</scope>
    <source>
        <strain evidence="7">ZM13</strain>
    </source>
</reference>
<dbReference type="KEGG" id="apol:K9D25_20070"/>
<dbReference type="InterPro" id="IPR050319">
    <property type="entry name" value="ABC_transp_ATP-bind"/>
</dbReference>
<comment type="subcellular location">
    <subcellularLocation>
        <location evidence="1">Cell inner membrane</location>
        <topology evidence="1">Peripheral membrane protein</topology>
    </subcellularLocation>
</comment>
<dbReference type="PROSITE" id="PS00211">
    <property type="entry name" value="ABC_TRANSPORTER_1"/>
    <property type="match status" value="1"/>
</dbReference>
<dbReference type="PANTHER" id="PTHR43776:SF6">
    <property type="entry name" value="DIPEPTIDE TRANSPORT ATP-BINDING PROTEIN DPPF"/>
    <property type="match status" value="1"/>
</dbReference>
<dbReference type="SMART" id="SM00382">
    <property type="entry name" value="AAA"/>
    <property type="match status" value="1"/>
</dbReference>
<dbReference type="GO" id="GO:0005524">
    <property type="term" value="F:ATP binding"/>
    <property type="evidence" value="ECO:0007669"/>
    <property type="project" value="UniProtKB-KW"/>
</dbReference>
<comment type="similarity">
    <text evidence="2">Belongs to the ABC transporter superfamily.</text>
</comment>
<dbReference type="Pfam" id="PF00005">
    <property type="entry name" value="ABC_tran"/>
    <property type="match status" value="1"/>
</dbReference>
<dbReference type="FunFam" id="3.40.50.300:FF:000016">
    <property type="entry name" value="Oligopeptide ABC transporter ATP-binding component"/>
    <property type="match status" value="1"/>
</dbReference>
<dbReference type="GO" id="GO:0016887">
    <property type="term" value="F:ATP hydrolysis activity"/>
    <property type="evidence" value="ECO:0007669"/>
    <property type="project" value="InterPro"/>
</dbReference>
<dbReference type="CDD" id="cd03257">
    <property type="entry name" value="ABC_NikE_OppD_transporters"/>
    <property type="match status" value="1"/>
</dbReference>
<dbReference type="Pfam" id="PF08352">
    <property type="entry name" value="oligo_HPY"/>
    <property type="match status" value="1"/>
</dbReference>
<evidence type="ECO:0000256" key="5">
    <source>
        <dbReference type="ARBA" id="ARBA00022840"/>
    </source>
</evidence>
<organism evidence="7 8">
    <name type="scientific">Ancylobacter polymorphus</name>
    <dbReference type="NCBI Taxonomy" id="223390"/>
    <lineage>
        <taxon>Bacteria</taxon>
        <taxon>Pseudomonadati</taxon>
        <taxon>Pseudomonadota</taxon>
        <taxon>Alphaproteobacteria</taxon>
        <taxon>Hyphomicrobiales</taxon>
        <taxon>Xanthobacteraceae</taxon>
        <taxon>Ancylobacter</taxon>
    </lineage>
</organism>
<name>A0A9E7A0S9_9HYPH</name>
<dbReference type="NCBIfam" id="NF008453">
    <property type="entry name" value="PRK11308.1"/>
    <property type="match status" value="1"/>
</dbReference>
<dbReference type="NCBIfam" id="TIGR01727">
    <property type="entry name" value="oligo_HPY"/>
    <property type="match status" value="1"/>
</dbReference>
<dbReference type="Proteomes" id="UP000831684">
    <property type="component" value="Chromosome"/>
</dbReference>
<dbReference type="InterPro" id="IPR003593">
    <property type="entry name" value="AAA+_ATPase"/>
</dbReference>
<dbReference type="EMBL" id="CP083239">
    <property type="protein sequence ID" value="UOK70975.1"/>
    <property type="molecule type" value="Genomic_DNA"/>
</dbReference>
<accession>A0A9E7A0S9</accession>
<dbReference type="InterPro" id="IPR003439">
    <property type="entry name" value="ABC_transporter-like_ATP-bd"/>
</dbReference>
<dbReference type="AlphaFoldDB" id="A0A9E7A0S9"/>
<dbReference type="InterPro" id="IPR017871">
    <property type="entry name" value="ABC_transporter-like_CS"/>
</dbReference>
<dbReference type="InterPro" id="IPR013563">
    <property type="entry name" value="Oligopep_ABC_C"/>
</dbReference>
<dbReference type="GO" id="GO:0055085">
    <property type="term" value="P:transmembrane transport"/>
    <property type="evidence" value="ECO:0007669"/>
    <property type="project" value="UniProtKB-ARBA"/>
</dbReference>
<evidence type="ECO:0000259" key="6">
    <source>
        <dbReference type="PROSITE" id="PS50893"/>
    </source>
</evidence>
<feature type="domain" description="ABC transporter" evidence="6">
    <location>
        <begin position="22"/>
        <end position="265"/>
    </location>
</feature>
<keyword evidence="5 7" id="KW-0067">ATP-binding</keyword>
<dbReference type="Gene3D" id="3.40.50.300">
    <property type="entry name" value="P-loop containing nucleotide triphosphate hydrolases"/>
    <property type="match status" value="1"/>
</dbReference>
<dbReference type="GO" id="GO:0015833">
    <property type="term" value="P:peptide transport"/>
    <property type="evidence" value="ECO:0007669"/>
    <property type="project" value="InterPro"/>
</dbReference>
<dbReference type="PROSITE" id="PS50893">
    <property type="entry name" value="ABC_TRANSPORTER_2"/>
    <property type="match status" value="1"/>
</dbReference>
<dbReference type="InterPro" id="IPR027417">
    <property type="entry name" value="P-loop_NTPase"/>
</dbReference>
<gene>
    <name evidence="7" type="ORF">K9D25_20070</name>
</gene>
<evidence type="ECO:0000313" key="8">
    <source>
        <dbReference type="Proteomes" id="UP000831684"/>
    </source>
</evidence>